<keyword evidence="3" id="KW-1185">Reference proteome</keyword>
<accession>A0A392NTT9</accession>
<evidence type="ECO:0000313" key="2">
    <source>
        <dbReference type="EMBL" id="MCI03243.1"/>
    </source>
</evidence>
<comment type="caution">
    <text evidence="2">The sequence shown here is derived from an EMBL/GenBank/DDBJ whole genome shotgun (WGS) entry which is preliminary data.</text>
</comment>
<dbReference type="SUPFAM" id="SSF53098">
    <property type="entry name" value="Ribonuclease H-like"/>
    <property type="match status" value="1"/>
</dbReference>
<dbReference type="InterPro" id="IPR036397">
    <property type="entry name" value="RNaseH_sf"/>
</dbReference>
<dbReference type="InterPro" id="IPR053151">
    <property type="entry name" value="RNase_H-like"/>
</dbReference>
<dbReference type="PANTHER" id="PTHR47723:SF13">
    <property type="entry name" value="PUTATIVE-RELATED"/>
    <property type="match status" value="1"/>
</dbReference>
<dbReference type="CDD" id="cd06222">
    <property type="entry name" value="RNase_H_like"/>
    <property type="match status" value="1"/>
</dbReference>
<dbReference type="InterPro" id="IPR002156">
    <property type="entry name" value="RNaseH_domain"/>
</dbReference>
<sequence>MATCQFMWMWRNKAIFEDDFQRPSNPILAIQNFSGEIKIANSHMLHHNANPKETIYINWKKPDGWIKLNSDGACRGGGDTSGCGGLFHNSDERWIKGYIKKIKACDALHAEMWGMYIDLDLECKEHICHLIVESDSKILIDMIMDNKFNGTLPTLVWRVRNMLALD</sequence>
<dbReference type="EMBL" id="LXQA010051591">
    <property type="protein sequence ID" value="MCI03243.1"/>
    <property type="molecule type" value="Genomic_DNA"/>
</dbReference>
<evidence type="ECO:0000313" key="3">
    <source>
        <dbReference type="Proteomes" id="UP000265520"/>
    </source>
</evidence>
<feature type="domain" description="RNase H type-1" evidence="1">
    <location>
        <begin position="69"/>
        <end position="163"/>
    </location>
</feature>
<protein>
    <submittedName>
        <fullName evidence="2">Ribonuclease H protein</fullName>
    </submittedName>
</protein>
<dbReference type="PANTHER" id="PTHR47723">
    <property type="entry name" value="OS05G0353850 PROTEIN"/>
    <property type="match status" value="1"/>
</dbReference>
<dbReference type="Pfam" id="PF13456">
    <property type="entry name" value="RVT_3"/>
    <property type="match status" value="1"/>
</dbReference>
<evidence type="ECO:0000259" key="1">
    <source>
        <dbReference type="Pfam" id="PF13456"/>
    </source>
</evidence>
<organism evidence="2 3">
    <name type="scientific">Trifolium medium</name>
    <dbReference type="NCBI Taxonomy" id="97028"/>
    <lineage>
        <taxon>Eukaryota</taxon>
        <taxon>Viridiplantae</taxon>
        <taxon>Streptophyta</taxon>
        <taxon>Embryophyta</taxon>
        <taxon>Tracheophyta</taxon>
        <taxon>Spermatophyta</taxon>
        <taxon>Magnoliopsida</taxon>
        <taxon>eudicotyledons</taxon>
        <taxon>Gunneridae</taxon>
        <taxon>Pentapetalae</taxon>
        <taxon>rosids</taxon>
        <taxon>fabids</taxon>
        <taxon>Fabales</taxon>
        <taxon>Fabaceae</taxon>
        <taxon>Papilionoideae</taxon>
        <taxon>50 kb inversion clade</taxon>
        <taxon>NPAAA clade</taxon>
        <taxon>Hologalegina</taxon>
        <taxon>IRL clade</taxon>
        <taxon>Trifolieae</taxon>
        <taxon>Trifolium</taxon>
    </lineage>
</organism>
<dbReference type="GO" id="GO:0003676">
    <property type="term" value="F:nucleic acid binding"/>
    <property type="evidence" value="ECO:0007669"/>
    <property type="project" value="InterPro"/>
</dbReference>
<dbReference type="AlphaFoldDB" id="A0A392NTT9"/>
<dbReference type="Proteomes" id="UP000265520">
    <property type="component" value="Unassembled WGS sequence"/>
</dbReference>
<dbReference type="InterPro" id="IPR012337">
    <property type="entry name" value="RNaseH-like_sf"/>
</dbReference>
<dbReference type="GO" id="GO:0004523">
    <property type="term" value="F:RNA-DNA hybrid ribonuclease activity"/>
    <property type="evidence" value="ECO:0007669"/>
    <property type="project" value="InterPro"/>
</dbReference>
<dbReference type="InterPro" id="IPR044730">
    <property type="entry name" value="RNase_H-like_dom_plant"/>
</dbReference>
<reference evidence="2 3" key="1">
    <citation type="journal article" date="2018" name="Front. Plant Sci.">
        <title>Red Clover (Trifolium pratense) and Zigzag Clover (T. medium) - A Picture of Genomic Similarities and Differences.</title>
        <authorList>
            <person name="Dluhosova J."/>
            <person name="Istvanek J."/>
            <person name="Nedelnik J."/>
            <person name="Repkova J."/>
        </authorList>
    </citation>
    <scope>NUCLEOTIDE SEQUENCE [LARGE SCALE GENOMIC DNA]</scope>
    <source>
        <strain evidence="3">cv. 10/8</strain>
        <tissue evidence="2">Leaf</tissue>
    </source>
</reference>
<dbReference type="Gene3D" id="3.30.420.10">
    <property type="entry name" value="Ribonuclease H-like superfamily/Ribonuclease H"/>
    <property type="match status" value="1"/>
</dbReference>
<name>A0A392NTT9_9FABA</name>
<proteinExistence type="predicted"/>